<dbReference type="AlphaFoldDB" id="A0A8K0TRX7"/>
<keyword evidence="3" id="KW-1185">Reference proteome</keyword>
<evidence type="ECO:0000259" key="1">
    <source>
        <dbReference type="Pfam" id="PF06985"/>
    </source>
</evidence>
<sequence>LQACIDTHTECRAFTTGDGDPFIPARLLELSGLSHAPSVRLRSSSSLMPMSPSSASPPPSYAILSYCWGGDQPSKLLSSRLVAYHRSIDRDTLPAAVLDACHVAARLGFNYLWVDALCIIQDDPHDKMLQIGQMHRIFRGAALTIAAETSPSATQGFLHPRADHQPSLIRISAGSDHHENTVVLVPRAYYPSRTETLHTRGWTFQETHLSARIVAYGAREPVFHCIASRLADGGAAPTLQDTASLSSFASLLDPGSAIMLGSPGSRPQHPYDWIAIINAYRARHLTVDEDRLPGIAALAEEYATRAGLQGLTDYLAGMWRTDLLAQCLWACDNGLDGPMQRLPEYIAPSWSWASMPPLKSPWYSGPEDIDQWTWSTVLDAHTTLCQPQDTPYAAVSDGLLRVR</sequence>
<feature type="non-terminal residue" evidence="2">
    <location>
        <position position="403"/>
    </location>
</feature>
<feature type="non-terminal residue" evidence="2">
    <location>
        <position position="1"/>
    </location>
</feature>
<dbReference type="InterPro" id="IPR010730">
    <property type="entry name" value="HET"/>
</dbReference>
<dbReference type="Pfam" id="PF06985">
    <property type="entry name" value="HET"/>
    <property type="match status" value="1"/>
</dbReference>
<evidence type="ECO:0000313" key="3">
    <source>
        <dbReference type="Proteomes" id="UP000813385"/>
    </source>
</evidence>
<evidence type="ECO:0000313" key="2">
    <source>
        <dbReference type="EMBL" id="KAH7377065.1"/>
    </source>
</evidence>
<comment type="caution">
    <text evidence="2">The sequence shown here is derived from an EMBL/GenBank/DDBJ whole genome shotgun (WGS) entry which is preliminary data.</text>
</comment>
<name>A0A8K0TRX7_9PEZI</name>
<reference evidence="2" key="1">
    <citation type="journal article" date="2021" name="Nat. Commun.">
        <title>Genetic determinants of endophytism in the Arabidopsis root mycobiome.</title>
        <authorList>
            <person name="Mesny F."/>
            <person name="Miyauchi S."/>
            <person name="Thiergart T."/>
            <person name="Pickel B."/>
            <person name="Atanasova L."/>
            <person name="Karlsson M."/>
            <person name="Huettel B."/>
            <person name="Barry K.W."/>
            <person name="Haridas S."/>
            <person name="Chen C."/>
            <person name="Bauer D."/>
            <person name="Andreopoulos W."/>
            <person name="Pangilinan J."/>
            <person name="LaButti K."/>
            <person name="Riley R."/>
            <person name="Lipzen A."/>
            <person name="Clum A."/>
            <person name="Drula E."/>
            <person name="Henrissat B."/>
            <person name="Kohler A."/>
            <person name="Grigoriev I.V."/>
            <person name="Martin F.M."/>
            <person name="Hacquard S."/>
        </authorList>
    </citation>
    <scope>NUCLEOTIDE SEQUENCE</scope>
    <source>
        <strain evidence="2">MPI-CAGE-AT-0016</strain>
    </source>
</reference>
<proteinExistence type="predicted"/>
<dbReference type="PANTHER" id="PTHR33112">
    <property type="entry name" value="DOMAIN PROTEIN, PUTATIVE-RELATED"/>
    <property type="match status" value="1"/>
</dbReference>
<dbReference type="Proteomes" id="UP000813385">
    <property type="component" value="Unassembled WGS sequence"/>
</dbReference>
<protein>
    <submittedName>
        <fullName evidence="2">Heterokaryon incompatibility protein-domain-containing protein</fullName>
    </submittedName>
</protein>
<organism evidence="2 3">
    <name type="scientific">Plectosphaerella cucumerina</name>
    <dbReference type="NCBI Taxonomy" id="40658"/>
    <lineage>
        <taxon>Eukaryota</taxon>
        <taxon>Fungi</taxon>
        <taxon>Dikarya</taxon>
        <taxon>Ascomycota</taxon>
        <taxon>Pezizomycotina</taxon>
        <taxon>Sordariomycetes</taxon>
        <taxon>Hypocreomycetidae</taxon>
        <taxon>Glomerellales</taxon>
        <taxon>Plectosphaerellaceae</taxon>
        <taxon>Plectosphaerella</taxon>
    </lineage>
</organism>
<feature type="domain" description="Heterokaryon incompatibility" evidence="1">
    <location>
        <begin position="61"/>
        <end position="206"/>
    </location>
</feature>
<dbReference type="PANTHER" id="PTHR33112:SF16">
    <property type="entry name" value="HETEROKARYON INCOMPATIBILITY DOMAIN-CONTAINING PROTEIN"/>
    <property type="match status" value="1"/>
</dbReference>
<accession>A0A8K0TRX7</accession>
<dbReference type="EMBL" id="JAGPXD010000001">
    <property type="protein sequence ID" value="KAH7377065.1"/>
    <property type="molecule type" value="Genomic_DNA"/>
</dbReference>
<gene>
    <name evidence="2" type="ORF">B0T11DRAFT_205779</name>
</gene>
<dbReference type="OrthoDB" id="3789824at2759"/>